<gene>
    <name evidence="1" type="ordered locus">At2g23280</name>
</gene>
<reference evidence="1" key="3">
    <citation type="submission" date="2002-02" db="EMBL/GenBank/DDBJ databases">
        <authorList>
            <person name="Town C.D."/>
            <person name="Kaul S."/>
        </authorList>
    </citation>
    <scope>NUCLEOTIDE SEQUENCE</scope>
</reference>
<accession>O22180</accession>
<dbReference type="PANTHER" id="PTHR43079:SF3">
    <property type="entry name" value="HMA DOMAIN-CONTAINING PROTEIN"/>
    <property type="match status" value="1"/>
</dbReference>
<dbReference type="PANTHER" id="PTHR43079">
    <property type="entry name" value="PROBABLE CADMIUM/ZINC-TRANSPORTING ATPASE HMA1"/>
    <property type="match status" value="1"/>
</dbReference>
<name>O22180_ARATH</name>
<sequence>MPNCEKEALVVAAAMEKGTIHPIGRYLLPQYWEGPPLCFEYFPGRGLTATVSCIESVTEGNKLRKSSLGSVEFITSLFESQDQSREIKNAVNSSLYGNDFVHALLSLYQKVTLIHLEDQPHQPFYRPISLNLRHVMIKINTFIQFFFRMNQISNHEIGSFSAFATQFFSFLTHYSILPNPINSLNPTLRPLVPCTIHELAPPPAPPPFPSCKSAM</sequence>
<dbReference type="PIR" id="T00504">
    <property type="entry name" value="T00504"/>
</dbReference>
<evidence type="ECO:0000313" key="1">
    <source>
        <dbReference type="EMBL" id="AAB87105.1"/>
    </source>
</evidence>
<reference key="1">
    <citation type="journal article" date="1999" name="Nature">
        <title>Sequence and analysis of chromosome 2 of the plant Arabidopsis thaliana.</title>
        <authorList>
            <person name="Lin X."/>
            <person name="Kaul S."/>
            <person name="Rounsley S."/>
            <person name="Shea T.P."/>
            <person name="Benito M.I."/>
            <person name="Town C.D."/>
            <person name="Fujii C.Y."/>
            <person name="Mason T."/>
            <person name="Bowman C.L."/>
            <person name="Barnstead M."/>
            <person name="Feldblyum T.V."/>
            <person name="Buell C.R."/>
            <person name="Ketchum K.A."/>
            <person name="Lee J."/>
            <person name="Ronning C.M."/>
            <person name="Koo H.L."/>
            <person name="Moffat K.S."/>
            <person name="Cronin L.A."/>
            <person name="Shen M."/>
            <person name="Pai G."/>
            <person name="Van Aken S."/>
            <person name="Umayam L."/>
            <person name="Tallon L.J."/>
            <person name="Gill J.E."/>
            <person name="Adams M.D."/>
            <person name="Carrera A.J."/>
            <person name="Creasy T.H."/>
            <person name="Goodman H.M."/>
            <person name="Somerville C.R."/>
            <person name="Copenhaver G.P."/>
            <person name="Preuss D."/>
            <person name="Nierman W.C."/>
            <person name="White O."/>
            <person name="Eisen J.A."/>
            <person name="Salzberg S.L."/>
            <person name="Fraser C.M."/>
            <person name="Venter J.C."/>
        </authorList>
    </citation>
    <scope>NUCLEOTIDE SEQUENCE [LARGE SCALE GENOMIC DNA]</scope>
    <source>
        <strain>cv. Columbia</strain>
    </source>
</reference>
<reference evidence="1" key="2">
    <citation type="submission" date="2000-03" db="EMBL/GenBank/DDBJ databases">
        <authorList>
            <person name="Rounsley S.D."/>
            <person name="Lin X."/>
            <person name="Ketchum K.A."/>
            <person name="Crosby M.L."/>
            <person name="Brandon R.C."/>
            <person name="Sykes S.M."/>
            <person name="Kaul S."/>
            <person name="Mason T.M."/>
            <person name="Kerlavage A.R."/>
            <person name="Adams M.D."/>
            <person name="Somerville C.R."/>
            <person name="Venter J.C."/>
        </authorList>
    </citation>
    <scope>NUCLEOTIDE SEQUENCE</scope>
</reference>
<dbReference type="AlphaFoldDB" id="O22180"/>
<organism evidence="1">
    <name type="scientific">Arabidopsis thaliana</name>
    <name type="common">Mouse-ear cress</name>
    <dbReference type="NCBI Taxonomy" id="3702"/>
    <lineage>
        <taxon>Eukaryota</taxon>
        <taxon>Viridiplantae</taxon>
        <taxon>Streptophyta</taxon>
        <taxon>Embryophyta</taxon>
        <taxon>Tracheophyta</taxon>
        <taxon>Spermatophyta</taxon>
        <taxon>Magnoliopsida</taxon>
        <taxon>eudicotyledons</taxon>
        <taxon>Gunneridae</taxon>
        <taxon>Pentapetalae</taxon>
        <taxon>rosids</taxon>
        <taxon>malvids</taxon>
        <taxon>Brassicales</taxon>
        <taxon>Brassicaceae</taxon>
        <taxon>Camelineae</taxon>
        <taxon>Arabidopsis</taxon>
    </lineage>
</organism>
<dbReference type="InterPro" id="IPR051949">
    <property type="entry name" value="Cation_Transport_ATPase"/>
</dbReference>
<dbReference type="EMBL" id="AC002391">
    <property type="protein sequence ID" value="AAB87105.1"/>
    <property type="molecule type" value="Genomic_DNA"/>
</dbReference>
<proteinExistence type="predicted"/>
<protein>
    <submittedName>
        <fullName evidence="1">Uncharacterized protein At2g23280</fullName>
    </submittedName>
</protein>